<dbReference type="EMBL" id="MN740355">
    <property type="protein sequence ID" value="QHU02279.1"/>
    <property type="molecule type" value="Genomic_DNA"/>
</dbReference>
<evidence type="ECO:0000313" key="1">
    <source>
        <dbReference type="EMBL" id="QHU02279.1"/>
    </source>
</evidence>
<sequence>MWQLLMGFGAGVYVGTVYDCNPTVEFISSCIKNNIPKEALPKRKDDKDEKK</sequence>
<proteinExistence type="predicted"/>
<dbReference type="AlphaFoldDB" id="A0A6C0J9H0"/>
<name>A0A6C0J9H0_9ZZZZ</name>
<organism evidence="1">
    <name type="scientific">viral metagenome</name>
    <dbReference type="NCBI Taxonomy" id="1070528"/>
    <lineage>
        <taxon>unclassified sequences</taxon>
        <taxon>metagenomes</taxon>
        <taxon>organismal metagenomes</taxon>
    </lineage>
</organism>
<reference evidence="1" key="1">
    <citation type="journal article" date="2020" name="Nature">
        <title>Giant virus diversity and host interactions through global metagenomics.</title>
        <authorList>
            <person name="Schulz F."/>
            <person name="Roux S."/>
            <person name="Paez-Espino D."/>
            <person name="Jungbluth S."/>
            <person name="Walsh D.A."/>
            <person name="Denef V.J."/>
            <person name="McMahon K.D."/>
            <person name="Konstantinidis K.T."/>
            <person name="Eloe-Fadrosh E.A."/>
            <person name="Kyrpides N.C."/>
            <person name="Woyke T."/>
        </authorList>
    </citation>
    <scope>NUCLEOTIDE SEQUENCE</scope>
    <source>
        <strain evidence="1">GVMAG-M-3300025880-75</strain>
    </source>
</reference>
<protein>
    <submittedName>
        <fullName evidence="1">Uncharacterized protein</fullName>
    </submittedName>
</protein>
<accession>A0A6C0J9H0</accession>